<dbReference type="Proteomes" id="UP000252707">
    <property type="component" value="Unassembled WGS sequence"/>
</dbReference>
<dbReference type="AlphaFoldDB" id="A0A369CF21"/>
<dbReference type="SMART" id="SM00530">
    <property type="entry name" value="HTH_XRE"/>
    <property type="match status" value="1"/>
</dbReference>
<evidence type="ECO:0000313" key="4">
    <source>
        <dbReference type="EMBL" id="RCX31838.1"/>
    </source>
</evidence>
<feature type="transmembrane region" description="Helical" evidence="2">
    <location>
        <begin position="120"/>
        <end position="137"/>
    </location>
</feature>
<dbReference type="Pfam" id="PF13464">
    <property type="entry name" value="RodZ_C"/>
    <property type="match status" value="1"/>
</dbReference>
<keyword evidence="2" id="KW-1133">Transmembrane helix</keyword>
<dbReference type="InterPro" id="IPR025194">
    <property type="entry name" value="RodZ-like_C"/>
</dbReference>
<evidence type="ECO:0000256" key="1">
    <source>
        <dbReference type="SAM" id="MobiDB-lite"/>
    </source>
</evidence>
<sequence length="336" mass="34713">MMETAVDPAEENNRSDRLQPGSRLRAAREARGLSTAEVAAQLHLTRSIIDALETDNYDAGPGPVFMRGYLRSYARLMGLPTDELLIQLDGVEGASWTEPPRVTPRPARTQARMSDRPVRWITYAIVGGIIALTVIWWRSNITEDQPAPATAPAAGMAGEGAEPMPPPRPVGSEPAVPITQPPGPGLAAEPDSAPAIAAAAPEAAPSAPPSPMPEAPAGAEGAPGPAAARTGTAPAPDDGTTAAAADSAAAEAEVGAADLRLTFSGECWVRITDGSGKVLKVGVIPAGETLEYSGGLPYRVVLGNAPVVKVEYRGEPYDHLASGRQGVARFTLGEGN</sequence>
<reference evidence="4 5" key="1">
    <citation type="submission" date="2018-07" db="EMBL/GenBank/DDBJ databases">
        <title>Genomic Encyclopedia of Type Strains, Phase IV (KMG-IV): sequencing the most valuable type-strain genomes for metagenomic binning, comparative biology and taxonomic classification.</title>
        <authorList>
            <person name="Goeker M."/>
        </authorList>
    </citation>
    <scope>NUCLEOTIDE SEQUENCE [LARGE SCALE GENOMIC DNA]</scope>
    <source>
        <strain evidence="4 5">DSM 26407</strain>
    </source>
</reference>
<feature type="compositionally biased region" description="Low complexity" evidence="1">
    <location>
        <begin position="215"/>
        <end position="247"/>
    </location>
</feature>
<evidence type="ECO:0000256" key="2">
    <source>
        <dbReference type="SAM" id="Phobius"/>
    </source>
</evidence>
<dbReference type="EMBL" id="QPJY01000002">
    <property type="protein sequence ID" value="RCX31838.1"/>
    <property type="molecule type" value="Genomic_DNA"/>
</dbReference>
<feature type="region of interest" description="Disordered" evidence="1">
    <location>
        <begin position="1"/>
        <end position="23"/>
    </location>
</feature>
<feature type="region of interest" description="Disordered" evidence="1">
    <location>
        <begin position="145"/>
        <end position="247"/>
    </location>
</feature>
<dbReference type="Gene3D" id="1.10.260.40">
    <property type="entry name" value="lambda repressor-like DNA-binding domains"/>
    <property type="match status" value="1"/>
</dbReference>
<protein>
    <submittedName>
        <fullName evidence="4">Cytoskeleton protein RodZ</fullName>
    </submittedName>
</protein>
<feature type="compositionally biased region" description="Low complexity" evidence="1">
    <location>
        <begin position="146"/>
        <end position="162"/>
    </location>
</feature>
<keyword evidence="2" id="KW-0472">Membrane</keyword>
<name>A0A369CF21_9GAMM</name>
<gene>
    <name evidence="4" type="ORF">DFQ59_102185</name>
</gene>
<dbReference type="CDD" id="cd00093">
    <property type="entry name" value="HTH_XRE"/>
    <property type="match status" value="1"/>
</dbReference>
<evidence type="ECO:0000259" key="3">
    <source>
        <dbReference type="PROSITE" id="PS50943"/>
    </source>
</evidence>
<dbReference type="SUPFAM" id="SSF47413">
    <property type="entry name" value="lambda repressor-like DNA-binding domains"/>
    <property type="match status" value="1"/>
</dbReference>
<dbReference type="InterPro" id="IPR010982">
    <property type="entry name" value="Lambda_DNA-bd_dom_sf"/>
</dbReference>
<dbReference type="InterPro" id="IPR050400">
    <property type="entry name" value="Bact_Cytoskel_RodZ"/>
</dbReference>
<keyword evidence="2" id="KW-0812">Transmembrane</keyword>
<organism evidence="4 5">
    <name type="scientific">Thioalbus denitrificans</name>
    <dbReference type="NCBI Taxonomy" id="547122"/>
    <lineage>
        <taxon>Bacteria</taxon>
        <taxon>Pseudomonadati</taxon>
        <taxon>Pseudomonadota</taxon>
        <taxon>Gammaproteobacteria</taxon>
        <taxon>Chromatiales</taxon>
        <taxon>Ectothiorhodospiraceae</taxon>
        <taxon>Thioalbus</taxon>
    </lineage>
</organism>
<dbReference type="PROSITE" id="PS50943">
    <property type="entry name" value="HTH_CROC1"/>
    <property type="match status" value="1"/>
</dbReference>
<dbReference type="PANTHER" id="PTHR34475">
    <property type="match status" value="1"/>
</dbReference>
<comment type="caution">
    <text evidence="4">The sequence shown here is derived from an EMBL/GenBank/DDBJ whole genome shotgun (WGS) entry which is preliminary data.</text>
</comment>
<dbReference type="GO" id="GO:0003677">
    <property type="term" value="F:DNA binding"/>
    <property type="evidence" value="ECO:0007669"/>
    <property type="project" value="InterPro"/>
</dbReference>
<accession>A0A369CF21</accession>
<feature type="compositionally biased region" description="Low complexity" evidence="1">
    <location>
        <begin position="187"/>
        <end position="205"/>
    </location>
</feature>
<feature type="domain" description="HTH cro/C1-type" evidence="3">
    <location>
        <begin position="24"/>
        <end position="84"/>
    </location>
</feature>
<dbReference type="Pfam" id="PF13413">
    <property type="entry name" value="HTH_25"/>
    <property type="match status" value="1"/>
</dbReference>
<dbReference type="OrthoDB" id="9790252at2"/>
<dbReference type="InterPro" id="IPR001387">
    <property type="entry name" value="Cro/C1-type_HTH"/>
</dbReference>
<keyword evidence="5" id="KW-1185">Reference proteome</keyword>
<evidence type="ECO:0000313" key="5">
    <source>
        <dbReference type="Proteomes" id="UP000252707"/>
    </source>
</evidence>
<dbReference type="PANTHER" id="PTHR34475:SF1">
    <property type="entry name" value="CYTOSKELETON PROTEIN RODZ"/>
    <property type="match status" value="1"/>
</dbReference>
<proteinExistence type="predicted"/>